<evidence type="ECO:0000313" key="6">
    <source>
        <dbReference type="EMBL" id="OCL37163.1"/>
    </source>
</evidence>
<comment type="caution">
    <text evidence="6">The sequence shown here is derived from an EMBL/GenBank/DDBJ whole genome shotgun (WGS) entry which is preliminary data.</text>
</comment>
<dbReference type="Pfam" id="PF01614">
    <property type="entry name" value="IclR_C"/>
    <property type="match status" value="1"/>
</dbReference>
<dbReference type="Gene3D" id="3.30.450.40">
    <property type="match status" value="1"/>
</dbReference>
<sequence>MSQQGVERSSLERGLRVIRLLIELESDPALQHRGLSVQQVSYELGVHKSTASRILQTLAKEGFAVAPARSRRGYRLGPALRSRFGLTTAQRRFRHLASPFLQELVGLTGECAHGAVAADGGALVVDAIETAQSLRVVLEKGRLLPLHSTSVGKCLLAWELAPLPVELPARTGRTITDPGLLRDHLATVRSLGYAVDSEENHTGGCGISAPVFEGRDGPPVGCIGIGGPVQRINPATVDDLARQVTLVANQLTEAIVDTPA</sequence>
<dbReference type="AlphaFoldDB" id="A0A1C0AS99"/>
<keyword evidence="1" id="KW-0805">Transcription regulation</keyword>
<evidence type="ECO:0000259" key="5">
    <source>
        <dbReference type="PROSITE" id="PS51078"/>
    </source>
</evidence>
<evidence type="ECO:0000256" key="2">
    <source>
        <dbReference type="ARBA" id="ARBA00023125"/>
    </source>
</evidence>
<dbReference type="InterPro" id="IPR050707">
    <property type="entry name" value="HTH_MetabolicPath_Reg"/>
</dbReference>
<dbReference type="Gene3D" id="1.10.10.10">
    <property type="entry name" value="Winged helix-like DNA-binding domain superfamily/Winged helix DNA-binding domain"/>
    <property type="match status" value="1"/>
</dbReference>
<dbReference type="InterPro" id="IPR036388">
    <property type="entry name" value="WH-like_DNA-bd_sf"/>
</dbReference>
<evidence type="ECO:0000256" key="1">
    <source>
        <dbReference type="ARBA" id="ARBA00023015"/>
    </source>
</evidence>
<dbReference type="PANTHER" id="PTHR30136">
    <property type="entry name" value="HELIX-TURN-HELIX TRANSCRIPTIONAL REGULATOR, ICLR FAMILY"/>
    <property type="match status" value="1"/>
</dbReference>
<dbReference type="PROSITE" id="PS51078">
    <property type="entry name" value="ICLR_ED"/>
    <property type="match status" value="1"/>
</dbReference>
<dbReference type="Pfam" id="PF09339">
    <property type="entry name" value="HTH_IclR"/>
    <property type="match status" value="1"/>
</dbReference>
<dbReference type="InterPro" id="IPR005471">
    <property type="entry name" value="Tscrpt_reg_IclR_N"/>
</dbReference>
<keyword evidence="2" id="KW-0238">DNA-binding</keyword>
<dbReference type="InterPro" id="IPR036390">
    <property type="entry name" value="WH_DNA-bd_sf"/>
</dbReference>
<dbReference type="PANTHER" id="PTHR30136:SF24">
    <property type="entry name" value="HTH-TYPE TRANSCRIPTIONAL REPRESSOR ALLR"/>
    <property type="match status" value="1"/>
</dbReference>
<dbReference type="SUPFAM" id="SSF46785">
    <property type="entry name" value="Winged helix' DNA-binding domain"/>
    <property type="match status" value="1"/>
</dbReference>
<dbReference type="SMART" id="SM00346">
    <property type="entry name" value="HTH_ICLR"/>
    <property type="match status" value="1"/>
</dbReference>
<dbReference type="GO" id="GO:0045892">
    <property type="term" value="P:negative regulation of DNA-templated transcription"/>
    <property type="evidence" value="ECO:0007669"/>
    <property type="project" value="TreeGrafter"/>
</dbReference>
<keyword evidence="7" id="KW-1185">Reference proteome</keyword>
<dbReference type="GO" id="GO:0003700">
    <property type="term" value="F:DNA-binding transcription factor activity"/>
    <property type="evidence" value="ECO:0007669"/>
    <property type="project" value="TreeGrafter"/>
</dbReference>
<dbReference type="RefSeq" id="WP_068749610.1">
    <property type="nucleotide sequence ID" value="NZ_MBQD01000002.1"/>
</dbReference>
<dbReference type="InterPro" id="IPR014757">
    <property type="entry name" value="Tscrpt_reg_IclR_C"/>
</dbReference>
<evidence type="ECO:0000259" key="4">
    <source>
        <dbReference type="PROSITE" id="PS51077"/>
    </source>
</evidence>
<reference evidence="7" key="1">
    <citation type="submission" date="2016-07" db="EMBL/GenBank/DDBJ databases">
        <authorList>
            <person name="Florea S."/>
            <person name="Webb J.S."/>
            <person name="Jaromczyk J."/>
            <person name="Schardl C.L."/>
        </authorList>
    </citation>
    <scope>NUCLEOTIDE SEQUENCE [LARGE SCALE GENOMIC DNA]</scope>
    <source>
        <strain evidence="7">IPBSL-7</strain>
    </source>
</reference>
<dbReference type="Proteomes" id="UP000093501">
    <property type="component" value="Unassembled WGS sequence"/>
</dbReference>
<dbReference type="PROSITE" id="PS51077">
    <property type="entry name" value="HTH_ICLR"/>
    <property type="match status" value="1"/>
</dbReference>
<evidence type="ECO:0000313" key="7">
    <source>
        <dbReference type="Proteomes" id="UP000093501"/>
    </source>
</evidence>
<protein>
    <recommendedName>
        <fullName evidence="8">IclR family transcriptional regulator</fullName>
    </recommendedName>
</protein>
<dbReference type="GO" id="GO:0003677">
    <property type="term" value="F:DNA binding"/>
    <property type="evidence" value="ECO:0007669"/>
    <property type="project" value="UniProtKB-KW"/>
</dbReference>
<dbReference type="SUPFAM" id="SSF55781">
    <property type="entry name" value="GAF domain-like"/>
    <property type="match status" value="1"/>
</dbReference>
<feature type="domain" description="IclR-ED" evidence="5">
    <location>
        <begin position="72"/>
        <end position="257"/>
    </location>
</feature>
<keyword evidence="3" id="KW-0804">Transcription</keyword>
<gene>
    <name evidence="6" type="ORF">BCR15_11930</name>
</gene>
<organism evidence="6 7">
    <name type="scientific">Tessaracoccus lapidicaptus</name>
    <dbReference type="NCBI Taxonomy" id="1427523"/>
    <lineage>
        <taxon>Bacteria</taxon>
        <taxon>Bacillati</taxon>
        <taxon>Actinomycetota</taxon>
        <taxon>Actinomycetes</taxon>
        <taxon>Propionibacteriales</taxon>
        <taxon>Propionibacteriaceae</taxon>
        <taxon>Tessaracoccus</taxon>
    </lineage>
</organism>
<evidence type="ECO:0008006" key="8">
    <source>
        <dbReference type="Google" id="ProtNLM"/>
    </source>
</evidence>
<dbReference type="EMBL" id="MBQD01000002">
    <property type="protein sequence ID" value="OCL37163.1"/>
    <property type="molecule type" value="Genomic_DNA"/>
</dbReference>
<dbReference type="InterPro" id="IPR029016">
    <property type="entry name" value="GAF-like_dom_sf"/>
</dbReference>
<name>A0A1C0AS99_9ACTN</name>
<accession>A0A1C0AS99</accession>
<proteinExistence type="predicted"/>
<feature type="domain" description="HTH iclR-type" evidence="4">
    <location>
        <begin position="8"/>
        <end position="78"/>
    </location>
</feature>
<evidence type="ECO:0000256" key="3">
    <source>
        <dbReference type="ARBA" id="ARBA00023163"/>
    </source>
</evidence>